<dbReference type="EMBL" id="UXSR01005865">
    <property type="protein sequence ID" value="VDD83859.1"/>
    <property type="molecule type" value="Genomic_DNA"/>
</dbReference>
<sequence length="144" mass="15795">MEEKVFGLLSHNPTPPTYLLALPSTPTLLSLETVESHSQPPTNTLHPCMAVCPCHHFLTLDDIRQRFELFLCSNPSPPRTAHAVAISAPQSAPANTLTFTLLFPGSFTNCQWYARKISSQPEKDSNEVQYMSGVAGVLARMEGV</sequence>
<organism evidence="1 2">
    <name type="scientific">Mesocestoides corti</name>
    <name type="common">Flatworm</name>
    <dbReference type="NCBI Taxonomy" id="53468"/>
    <lineage>
        <taxon>Eukaryota</taxon>
        <taxon>Metazoa</taxon>
        <taxon>Spiralia</taxon>
        <taxon>Lophotrochozoa</taxon>
        <taxon>Platyhelminthes</taxon>
        <taxon>Cestoda</taxon>
        <taxon>Eucestoda</taxon>
        <taxon>Cyclophyllidea</taxon>
        <taxon>Mesocestoididae</taxon>
        <taxon>Mesocestoides</taxon>
    </lineage>
</organism>
<evidence type="ECO:0000313" key="1">
    <source>
        <dbReference type="EMBL" id="VDD83859.1"/>
    </source>
</evidence>
<reference evidence="1 2" key="1">
    <citation type="submission" date="2018-10" db="EMBL/GenBank/DDBJ databases">
        <authorList>
            <consortium name="Pathogen Informatics"/>
        </authorList>
    </citation>
    <scope>NUCLEOTIDE SEQUENCE [LARGE SCALE GENOMIC DNA]</scope>
</reference>
<protein>
    <submittedName>
        <fullName evidence="1">Uncharacterized protein</fullName>
    </submittedName>
</protein>
<dbReference type="Proteomes" id="UP000267029">
    <property type="component" value="Unassembled WGS sequence"/>
</dbReference>
<name>A0A0R3UPS9_MESCO</name>
<proteinExistence type="predicted"/>
<accession>A0A0R3UPS9</accession>
<dbReference type="AlphaFoldDB" id="A0A0R3UPS9"/>
<gene>
    <name evidence="1" type="ORF">MCOS_LOCUS9862</name>
</gene>
<keyword evidence="2" id="KW-1185">Reference proteome</keyword>
<evidence type="ECO:0000313" key="2">
    <source>
        <dbReference type="Proteomes" id="UP000267029"/>
    </source>
</evidence>